<dbReference type="GO" id="GO:0016887">
    <property type="term" value="F:ATP hydrolysis activity"/>
    <property type="evidence" value="ECO:0007669"/>
    <property type="project" value="InterPro"/>
</dbReference>
<name>W2SC85_CYPE1</name>
<dbReference type="Pfam" id="PF12848">
    <property type="entry name" value="ABC_tran_Xtn"/>
    <property type="match status" value="1"/>
</dbReference>
<dbReference type="InParanoid" id="W2SC85"/>
<keyword evidence="3" id="KW-0547">Nucleotide-binding</keyword>
<dbReference type="Pfam" id="PF00005">
    <property type="entry name" value="ABC_tran"/>
    <property type="match status" value="2"/>
</dbReference>
<proteinExistence type="predicted"/>
<dbReference type="AlphaFoldDB" id="W2SC85"/>
<dbReference type="HOGENOM" id="CLU_000604_36_6_1"/>
<keyword evidence="4" id="KW-0067">ATP-binding</keyword>
<evidence type="ECO:0000256" key="5">
    <source>
        <dbReference type="SAM" id="Coils"/>
    </source>
</evidence>
<dbReference type="OrthoDB" id="2110130at2759"/>
<evidence type="ECO:0000256" key="2">
    <source>
        <dbReference type="ARBA" id="ARBA00022737"/>
    </source>
</evidence>
<evidence type="ECO:0000259" key="7">
    <source>
        <dbReference type="PROSITE" id="PS50893"/>
    </source>
</evidence>
<evidence type="ECO:0000313" key="8">
    <source>
        <dbReference type="EMBL" id="ETN45638.1"/>
    </source>
</evidence>
<dbReference type="Gene3D" id="3.40.50.300">
    <property type="entry name" value="P-loop containing nucleotide triphosphate hydrolases"/>
    <property type="match status" value="3"/>
</dbReference>
<sequence>MPKAKDRVAKNSKDGGIVVTSQQSRFHTESIDAPTLREIDIRDLTISIGGLELLDHAHLRIQPGVHYVFHGRNGTGKSTVLKALAERRIPGVASNLRMLLLGQTRVSSDIDSDNVPQSPEQSVLEYVTRSDAKRERALQDLSRLTSVLEASEVDVEATSRTVRKLQLEAAEDEEKEAQLTAARRSGARGAKARQALIEKEQTVAQAKGRLLEETTSDPVEDQQAGIDMMENLRSALEAMDAGSTEARARAVLLGLGFKGTQIESPVSQLSGGWQSRCDLACALIQATDILMLDEPTNFLDLPAIIWLQRYITTDLIGKTVVVVTHDRDFADAVAQELILLRLAPAKTIETFKGNLGEYESEKSRQIRRMTKMSEAQERQTKHMEETIASNIKAAKRSGDDKKLKQAASRRKKLDERSGLEVGLKGGRFKLNRDLAGWHNSNRAAIEIPGFDPPVGISLPAQPADLRHPGSLVSFEKVTFTYPNSGIYTLKNVDLVLHPGDRVGLAGLNGSGKSTLIKLLMGSFIGSGLRPTKGIITTHPKARIGYYSQHAVEELEALGKQEVELTALSHLASIAGAEYSEQDLRGILASLGLKGSVVSDVPLGHLSGGQRVRVALALALFDSPHLLILDEVTTHLDADTIVALIEELQDWQGALIVVTHDRYFMRCVVEREKVTSPSDDQDEEGSGEEDEAQTPGTVYRMFKAGLQKLEGGMGQYESLVEKALAKKNK</sequence>
<dbReference type="SUPFAM" id="SSF52540">
    <property type="entry name" value="P-loop containing nucleoside triphosphate hydrolases"/>
    <property type="match status" value="2"/>
</dbReference>
<protein>
    <recommendedName>
        <fullName evidence="7">ABC transporter domain-containing protein</fullName>
    </recommendedName>
</protein>
<feature type="domain" description="ABC transporter" evidence="7">
    <location>
        <begin position="472"/>
        <end position="703"/>
    </location>
</feature>
<dbReference type="InterPro" id="IPR050611">
    <property type="entry name" value="ABCF"/>
</dbReference>
<evidence type="ECO:0000256" key="6">
    <source>
        <dbReference type="SAM" id="MobiDB-lite"/>
    </source>
</evidence>
<dbReference type="InterPro" id="IPR017871">
    <property type="entry name" value="ABC_transporter-like_CS"/>
</dbReference>
<reference evidence="8 9" key="1">
    <citation type="submission" date="2013-03" db="EMBL/GenBank/DDBJ databases">
        <title>The Genome Sequence of Phialophora europaea CBS 101466.</title>
        <authorList>
            <consortium name="The Broad Institute Genomics Platform"/>
            <person name="Cuomo C."/>
            <person name="de Hoog S."/>
            <person name="Gorbushina A."/>
            <person name="Walker B."/>
            <person name="Young S.K."/>
            <person name="Zeng Q."/>
            <person name="Gargeya S."/>
            <person name="Fitzgerald M."/>
            <person name="Haas B."/>
            <person name="Abouelleil A."/>
            <person name="Allen A.W."/>
            <person name="Alvarado L."/>
            <person name="Arachchi H.M."/>
            <person name="Berlin A.M."/>
            <person name="Chapman S.B."/>
            <person name="Gainer-Dewar J."/>
            <person name="Goldberg J."/>
            <person name="Griggs A."/>
            <person name="Gujja S."/>
            <person name="Hansen M."/>
            <person name="Howarth C."/>
            <person name="Imamovic A."/>
            <person name="Ireland A."/>
            <person name="Larimer J."/>
            <person name="McCowan C."/>
            <person name="Murphy C."/>
            <person name="Pearson M."/>
            <person name="Poon T.W."/>
            <person name="Priest M."/>
            <person name="Roberts A."/>
            <person name="Saif S."/>
            <person name="Shea T."/>
            <person name="Sisk P."/>
            <person name="Sykes S."/>
            <person name="Wortman J."/>
            <person name="Nusbaum C."/>
            <person name="Birren B."/>
        </authorList>
    </citation>
    <scope>NUCLEOTIDE SEQUENCE [LARGE SCALE GENOMIC DNA]</scope>
    <source>
        <strain evidence="8 9">CBS 101466</strain>
    </source>
</reference>
<gene>
    <name evidence="8" type="ORF">HMPREF1541_09470</name>
</gene>
<feature type="compositionally biased region" description="Acidic residues" evidence="6">
    <location>
        <begin position="678"/>
        <end position="691"/>
    </location>
</feature>
<keyword evidence="2" id="KW-0677">Repeat</keyword>
<organism evidence="8 9">
    <name type="scientific">Cyphellophora europaea (strain CBS 101466)</name>
    <name type="common">Phialophora europaea</name>
    <dbReference type="NCBI Taxonomy" id="1220924"/>
    <lineage>
        <taxon>Eukaryota</taxon>
        <taxon>Fungi</taxon>
        <taxon>Dikarya</taxon>
        <taxon>Ascomycota</taxon>
        <taxon>Pezizomycotina</taxon>
        <taxon>Eurotiomycetes</taxon>
        <taxon>Chaetothyriomycetidae</taxon>
        <taxon>Chaetothyriales</taxon>
        <taxon>Cyphellophoraceae</taxon>
        <taxon>Cyphellophora</taxon>
    </lineage>
</organism>
<keyword evidence="9" id="KW-1185">Reference proteome</keyword>
<evidence type="ECO:0000256" key="4">
    <source>
        <dbReference type="ARBA" id="ARBA00022840"/>
    </source>
</evidence>
<accession>W2SC85</accession>
<evidence type="ECO:0000256" key="3">
    <source>
        <dbReference type="ARBA" id="ARBA00022741"/>
    </source>
</evidence>
<dbReference type="GO" id="GO:0005524">
    <property type="term" value="F:ATP binding"/>
    <property type="evidence" value="ECO:0007669"/>
    <property type="project" value="UniProtKB-KW"/>
</dbReference>
<dbReference type="PROSITE" id="PS00211">
    <property type="entry name" value="ABC_TRANSPORTER_1"/>
    <property type="match status" value="1"/>
</dbReference>
<keyword evidence="5" id="KW-0175">Coiled coil</keyword>
<dbReference type="RefSeq" id="XP_008712366.1">
    <property type="nucleotide sequence ID" value="XM_008714144.1"/>
</dbReference>
<dbReference type="VEuPathDB" id="FungiDB:HMPREF1541_09470"/>
<dbReference type="InterPro" id="IPR003593">
    <property type="entry name" value="AAA+_ATPase"/>
</dbReference>
<feature type="domain" description="ABC transporter" evidence="7">
    <location>
        <begin position="39"/>
        <end position="367"/>
    </location>
</feature>
<feature type="coiled-coil region" evidence="5">
    <location>
        <begin position="148"/>
        <end position="182"/>
    </location>
</feature>
<dbReference type="STRING" id="1220924.W2SC85"/>
<dbReference type="InterPro" id="IPR027417">
    <property type="entry name" value="P-loop_NTPase"/>
</dbReference>
<dbReference type="EMBL" id="KB822712">
    <property type="protein sequence ID" value="ETN45638.1"/>
    <property type="molecule type" value="Genomic_DNA"/>
</dbReference>
<feature type="region of interest" description="Disordered" evidence="6">
    <location>
        <begin position="673"/>
        <end position="696"/>
    </location>
</feature>
<dbReference type="PROSITE" id="PS50893">
    <property type="entry name" value="ABC_TRANSPORTER_2"/>
    <property type="match status" value="2"/>
</dbReference>
<comment type="subcellular location">
    <subcellularLocation>
        <location evidence="1">Membrane</location>
        <topology evidence="1">Multi-pass membrane protein</topology>
    </subcellularLocation>
</comment>
<dbReference type="CDD" id="cd03221">
    <property type="entry name" value="ABCF_EF-3"/>
    <property type="match status" value="1"/>
</dbReference>
<dbReference type="eggNOG" id="KOG0062">
    <property type="taxonomic scope" value="Eukaryota"/>
</dbReference>
<dbReference type="GO" id="GO:0016020">
    <property type="term" value="C:membrane"/>
    <property type="evidence" value="ECO:0007669"/>
    <property type="project" value="UniProtKB-SubCell"/>
</dbReference>
<dbReference type="SMART" id="SM00382">
    <property type="entry name" value="AAA"/>
    <property type="match status" value="2"/>
</dbReference>
<dbReference type="Proteomes" id="UP000030752">
    <property type="component" value="Unassembled WGS sequence"/>
</dbReference>
<evidence type="ECO:0000256" key="1">
    <source>
        <dbReference type="ARBA" id="ARBA00004141"/>
    </source>
</evidence>
<dbReference type="InterPro" id="IPR032781">
    <property type="entry name" value="ABC_tran_Xtn"/>
</dbReference>
<dbReference type="InterPro" id="IPR003439">
    <property type="entry name" value="ABC_transporter-like_ATP-bd"/>
</dbReference>
<dbReference type="PANTHER" id="PTHR19211">
    <property type="entry name" value="ATP-BINDING TRANSPORT PROTEIN-RELATED"/>
    <property type="match status" value="1"/>
</dbReference>
<dbReference type="GeneID" id="19976809"/>
<evidence type="ECO:0000313" key="9">
    <source>
        <dbReference type="Proteomes" id="UP000030752"/>
    </source>
</evidence>
<dbReference type="PANTHER" id="PTHR19211:SF135">
    <property type="entry name" value="ATPASE, PUTATIVE (AFU_ORTHOLOGUE AFUA_1G16440)-RELATED"/>
    <property type="match status" value="1"/>
</dbReference>
<feature type="region of interest" description="Disordered" evidence="6">
    <location>
        <begin position="395"/>
        <end position="415"/>
    </location>
</feature>